<keyword evidence="9" id="KW-1185">Reference proteome</keyword>
<dbReference type="Pfam" id="PF13440">
    <property type="entry name" value="Polysacc_synt_3"/>
    <property type="match status" value="1"/>
</dbReference>
<evidence type="ECO:0000256" key="3">
    <source>
        <dbReference type="ARBA" id="ARBA00022475"/>
    </source>
</evidence>
<comment type="subcellular location">
    <subcellularLocation>
        <location evidence="1">Cell membrane</location>
        <topology evidence="1">Multi-pass membrane protein</topology>
    </subcellularLocation>
</comment>
<keyword evidence="6 7" id="KW-0472">Membrane</keyword>
<organism evidence="8 9">
    <name type="scientific">Alteromonas mediterranea (strain DSM 17117 / CIP 110805 / LMG 28347 / Deep ecotype)</name>
    <dbReference type="NCBI Taxonomy" id="1774373"/>
    <lineage>
        <taxon>Bacteria</taxon>
        <taxon>Pseudomonadati</taxon>
        <taxon>Pseudomonadota</taxon>
        <taxon>Gammaproteobacteria</taxon>
        <taxon>Alteromonadales</taxon>
        <taxon>Alteromonadaceae</taxon>
        <taxon>Alteromonas/Salinimonas group</taxon>
        <taxon>Alteromonas</taxon>
    </lineage>
</organism>
<dbReference type="RefSeq" id="WP_023559803.1">
    <property type="nucleotide sequence ID" value="NC_011138.3"/>
</dbReference>
<protein>
    <recommendedName>
        <fullName evidence="10">Lipopolysaccharide biosynthesis protein</fullName>
    </recommendedName>
</protein>
<feature type="transmembrane region" description="Helical" evidence="7">
    <location>
        <begin position="319"/>
        <end position="342"/>
    </location>
</feature>
<dbReference type="EMBL" id="CP001103">
    <property type="protein sequence ID" value="AGV54057.1"/>
    <property type="molecule type" value="Genomic_DNA"/>
</dbReference>
<evidence type="ECO:0000256" key="4">
    <source>
        <dbReference type="ARBA" id="ARBA00022692"/>
    </source>
</evidence>
<comment type="similarity">
    <text evidence="2">Belongs to the polysaccharide synthase family.</text>
</comment>
<feature type="transmembrane region" description="Helical" evidence="7">
    <location>
        <begin position="106"/>
        <end position="128"/>
    </location>
</feature>
<evidence type="ECO:0000256" key="2">
    <source>
        <dbReference type="ARBA" id="ARBA00007430"/>
    </source>
</evidence>
<feature type="transmembrane region" description="Helical" evidence="7">
    <location>
        <begin position="42"/>
        <end position="68"/>
    </location>
</feature>
<evidence type="ECO:0000313" key="9">
    <source>
        <dbReference type="Proteomes" id="UP000001870"/>
    </source>
</evidence>
<feature type="transmembrane region" description="Helical" evidence="7">
    <location>
        <begin position="12"/>
        <end position="36"/>
    </location>
</feature>
<reference evidence="8 9" key="1">
    <citation type="journal article" date="2008" name="ISME J.">
        <title>Comparative genomics of two ecotypes of the marine planktonic copiotroph Alteromonas macleodii suggests alternative lifestyles associated with different kinds of particulate organic matter.</title>
        <authorList>
            <person name="Ivars-Martinez E."/>
            <person name="Martin-Cuadrado A.B."/>
            <person name="D'Auria G."/>
            <person name="Mira A."/>
            <person name="Ferriera S."/>
            <person name="Johnson J."/>
            <person name="Friedman R."/>
            <person name="Rodriguez-Valera F."/>
        </authorList>
    </citation>
    <scope>NUCLEOTIDE SEQUENCE [LARGE SCALE GENOMIC DNA]</scope>
    <source>
        <strain evidence="9">DSM 17117 / CIP 110805 / LMG 28347 / Deep ecotype</strain>
    </source>
</reference>
<reference evidence="8 9" key="2">
    <citation type="journal article" date="2015" name="Antonie Van Leeuwenhoek">
        <title>Ecophysiological diversity of a novel member of the genus Alteromonas, and description of Alteromonas mediterranea sp. nov.</title>
        <authorList>
            <person name="Ivanova E.P."/>
            <person name="Lopez-Perez M."/>
            <person name="Zabalos M."/>
            <person name="Nguyen S.H."/>
            <person name="Webb H.K."/>
            <person name="Ryan J."/>
            <person name="Lagutin K."/>
            <person name="Vyssotski M."/>
            <person name="Crawford R.J."/>
            <person name="Rodriguez-Valera F."/>
        </authorList>
    </citation>
    <scope>NUCLEOTIDE SEQUENCE [LARGE SCALE GENOMIC DNA]</scope>
    <source>
        <strain evidence="9">DSM 17117 / CIP 110805 / LMG 28347 / Deep ecotype</strain>
    </source>
</reference>
<feature type="transmembrane region" description="Helical" evidence="7">
    <location>
        <begin position="80"/>
        <end position="100"/>
    </location>
</feature>
<keyword evidence="5 7" id="KW-1133">Transmembrane helix</keyword>
<feature type="transmembrane region" description="Helical" evidence="7">
    <location>
        <begin position="253"/>
        <end position="272"/>
    </location>
</feature>
<evidence type="ECO:0000256" key="6">
    <source>
        <dbReference type="ARBA" id="ARBA00023136"/>
    </source>
</evidence>
<keyword evidence="4 7" id="KW-0812">Transmembrane</keyword>
<dbReference type="KEGG" id="amc:MADE_000001022345"/>
<name>T2DMN0_ALTMD</name>
<feature type="transmembrane region" description="Helical" evidence="7">
    <location>
        <begin position="211"/>
        <end position="233"/>
    </location>
</feature>
<dbReference type="Proteomes" id="UP000001870">
    <property type="component" value="Chromosome"/>
</dbReference>
<evidence type="ECO:0000256" key="1">
    <source>
        <dbReference type="ARBA" id="ARBA00004651"/>
    </source>
</evidence>
<accession>T2DMN0</accession>
<evidence type="ECO:0008006" key="10">
    <source>
        <dbReference type="Google" id="ProtNLM"/>
    </source>
</evidence>
<feature type="transmembrane region" description="Helical" evidence="7">
    <location>
        <begin position="444"/>
        <end position="462"/>
    </location>
</feature>
<dbReference type="GO" id="GO:0005886">
    <property type="term" value="C:plasma membrane"/>
    <property type="evidence" value="ECO:0007669"/>
    <property type="project" value="UniProtKB-SubCell"/>
</dbReference>
<feature type="transmembrane region" description="Helical" evidence="7">
    <location>
        <begin position="284"/>
        <end position="307"/>
    </location>
</feature>
<dbReference type="PANTHER" id="PTHR30250">
    <property type="entry name" value="PST FAMILY PREDICTED COLANIC ACID TRANSPORTER"/>
    <property type="match status" value="1"/>
</dbReference>
<evidence type="ECO:0000313" key="8">
    <source>
        <dbReference type="EMBL" id="AGV54057.1"/>
    </source>
</evidence>
<gene>
    <name evidence="8" type="ORF">MADE_000001022345</name>
</gene>
<feature type="transmembrane region" description="Helical" evidence="7">
    <location>
        <begin position="148"/>
        <end position="167"/>
    </location>
</feature>
<dbReference type="HOGENOM" id="CLU_026911_5_2_6"/>
<dbReference type="InterPro" id="IPR050833">
    <property type="entry name" value="Poly_Biosynth_Transport"/>
</dbReference>
<dbReference type="PANTHER" id="PTHR30250:SF10">
    <property type="entry name" value="LIPOPOLYSACCHARIDE BIOSYNTHESIS PROTEIN WZXC"/>
    <property type="match status" value="1"/>
</dbReference>
<dbReference type="CDD" id="cd13127">
    <property type="entry name" value="MATE_tuaB_like"/>
    <property type="match status" value="1"/>
</dbReference>
<feature type="transmembrane region" description="Helical" evidence="7">
    <location>
        <begin position="354"/>
        <end position="375"/>
    </location>
</feature>
<evidence type="ECO:0000256" key="7">
    <source>
        <dbReference type="SAM" id="Phobius"/>
    </source>
</evidence>
<evidence type="ECO:0000256" key="5">
    <source>
        <dbReference type="ARBA" id="ARBA00022989"/>
    </source>
</evidence>
<feature type="transmembrane region" description="Helical" evidence="7">
    <location>
        <begin position="381"/>
        <end position="399"/>
    </location>
</feature>
<proteinExistence type="inferred from homology"/>
<keyword evidence="3" id="KW-1003">Cell membrane</keyword>
<feature type="transmembrane region" description="Helical" evidence="7">
    <location>
        <begin position="411"/>
        <end position="432"/>
    </location>
</feature>
<dbReference type="AlphaFoldDB" id="T2DMN0"/>
<sequence>MSDLRKKGLIALIWDFLGRVLTQASSFIVTILLARMLSPSDFGVIAIVMVVVGITQIFADVGLSTALIQRKKLLEIHYSSVFLLNLCFALVLASLLFLAANSIAQFYQIGSLVPLLQVVSVLFILNGLSTVQYTKLKRELNYKLLSKIEFSSSFASGISGVICAVYGFGVWSLVVQIILQSTFKAALLWYFSGWRPKLGFSLKALKQLWKFGFRMFLVAMLNAITERIDYLVIGKLFNSAELGFFQRAKSVNLLVVQYSSASLMSVLFPVFSKIQNDTVRLKSLVLKVTNLLSLLVFLLIGGLYINAEPLIILLYGSKWAASVPLLEVLLLSAFSYPINALLVNILSGRGNSKAFLRMAMIKKSIFVINLFIGFYWGLMGYLYGLVAVAILNTSISVAFASREIRMAPYQFYKPILIQLLIASFSAFTALLFQHYFTLALLAKHFISSLIFLYSFLLLNFIFKTKAIKLFTIELSSNIRILKNGITKSRAPRL</sequence>
<feature type="transmembrane region" description="Helical" evidence="7">
    <location>
        <begin position="173"/>
        <end position="191"/>
    </location>
</feature>